<protein>
    <submittedName>
        <fullName evidence="4">Coproheme decarboxylase</fullName>
    </submittedName>
</protein>
<dbReference type="GO" id="GO:0020037">
    <property type="term" value="F:heme binding"/>
    <property type="evidence" value="ECO:0007669"/>
    <property type="project" value="InterPro"/>
</dbReference>
<proteinExistence type="predicted"/>
<evidence type="ECO:0000256" key="3">
    <source>
        <dbReference type="ARBA" id="ARBA00023004"/>
    </source>
</evidence>
<dbReference type="InterPro" id="IPR011008">
    <property type="entry name" value="Dimeric_a/b-barrel"/>
</dbReference>
<dbReference type="SUPFAM" id="SSF54909">
    <property type="entry name" value="Dimeric alpha+beta barrel"/>
    <property type="match status" value="1"/>
</dbReference>
<name>A0AA35VWX7_GEOBA</name>
<organism evidence="4 5">
    <name type="scientific">Geodia barretti</name>
    <name type="common">Barrett's horny sponge</name>
    <dbReference type="NCBI Taxonomy" id="519541"/>
    <lineage>
        <taxon>Eukaryota</taxon>
        <taxon>Metazoa</taxon>
        <taxon>Porifera</taxon>
        <taxon>Demospongiae</taxon>
        <taxon>Heteroscleromorpha</taxon>
        <taxon>Tetractinellida</taxon>
        <taxon>Astrophorina</taxon>
        <taxon>Geodiidae</taxon>
        <taxon>Geodia</taxon>
    </lineage>
</organism>
<sequence length="274" mass="30901">MTRSEAPETLEGWYIQHDMYTVKWPEWRAMTPAERDVVIAESTDWLAAQATPEQGMSAFFSVLGHKADILAVHFRPTLEALNGVELGLRQTALFPYLQPAYSYLSVVELGLYEVLGVVNRKLAAEGLEPGVEGYEAARERELAAQKEALHPRLYPAVPAGRYVCFYPMDKKRGETYNWYALSMEERRQLMRGHGMVGRKYAGKVMQIISGSVGFDDWEWGVTLFADDPLVFKKLIYEMRFDPASSHYALFGGFYVGIRFEPSEVGALLSGQPPA</sequence>
<dbReference type="Pfam" id="PF06778">
    <property type="entry name" value="Chlor_dismutase"/>
    <property type="match status" value="1"/>
</dbReference>
<gene>
    <name evidence="4" type="ORF">GBAR_LOCUS1884</name>
</gene>
<dbReference type="InterPro" id="IPR010644">
    <property type="entry name" value="ChdC/CLD"/>
</dbReference>
<reference evidence="4" key="1">
    <citation type="submission" date="2023-03" db="EMBL/GenBank/DDBJ databases">
        <authorList>
            <person name="Steffen K."/>
            <person name="Cardenas P."/>
        </authorList>
    </citation>
    <scope>NUCLEOTIDE SEQUENCE</scope>
</reference>
<dbReference type="Gene3D" id="3.30.70.1030">
    <property type="entry name" value="Apc35880, domain 1"/>
    <property type="match status" value="2"/>
</dbReference>
<keyword evidence="2" id="KW-0479">Metal-binding</keyword>
<dbReference type="EMBL" id="CASHTH010000270">
    <property type="protein sequence ID" value="CAI7996508.1"/>
    <property type="molecule type" value="Genomic_DNA"/>
</dbReference>
<keyword evidence="5" id="KW-1185">Reference proteome</keyword>
<keyword evidence="3" id="KW-0408">Iron</keyword>
<dbReference type="AlphaFoldDB" id="A0AA35VWX7"/>
<dbReference type="NCBIfam" id="NF008913">
    <property type="entry name" value="PRK12276.1"/>
    <property type="match status" value="1"/>
</dbReference>
<evidence type="ECO:0000313" key="4">
    <source>
        <dbReference type="EMBL" id="CAI7996508.1"/>
    </source>
</evidence>
<dbReference type="Proteomes" id="UP001174909">
    <property type="component" value="Unassembled WGS sequence"/>
</dbReference>
<dbReference type="PANTHER" id="PTHR36843:SF1">
    <property type="entry name" value="COPROHEME DECARBOXYLASE"/>
    <property type="match status" value="1"/>
</dbReference>
<accession>A0AA35VWX7</accession>
<comment type="caution">
    <text evidence="4">The sequence shown here is derived from an EMBL/GenBank/DDBJ whole genome shotgun (WGS) entry which is preliminary data.</text>
</comment>
<dbReference type="PANTHER" id="PTHR36843">
    <property type="entry name" value="HEME-DEPENDENT PEROXIDASE YWFI-RELATED"/>
    <property type="match status" value="1"/>
</dbReference>
<evidence type="ECO:0000256" key="1">
    <source>
        <dbReference type="ARBA" id="ARBA00022617"/>
    </source>
</evidence>
<evidence type="ECO:0000313" key="5">
    <source>
        <dbReference type="Proteomes" id="UP001174909"/>
    </source>
</evidence>
<dbReference type="GO" id="GO:0046872">
    <property type="term" value="F:metal ion binding"/>
    <property type="evidence" value="ECO:0007669"/>
    <property type="project" value="UniProtKB-KW"/>
</dbReference>
<keyword evidence="1" id="KW-0349">Heme</keyword>
<evidence type="ECO:0000256" key="2">
    <source>
        <dbReference type="ARBA" id="ARBA00022723"/>
    </source>
</evidence>
<dbReference type="GO" id="GO:0016491">
    <property type="term" value="F:oxidoreductase activity"/>
    <property type="evidence" value="ECO:0007669"/>
    <property type="project" value="InterPro"/>
</dbReference>